<dbReference type="EMBL" id="LVYD01000113">
    <property type="protein sequence ID" value="OQP57653.1"/>
    <property type="molecule type" value="Genomic_DNA"/>
</dbReference>
<accession>A0A1V9FH11</accession>
<proteinExistence type="predicted"/>
<organism evidence="1 2">
    <name type="scientific">Niastella vici</name>
    <dbReference type="NCBI Taxonomy" id="1703345"/>
    <lineage>
        <taxon>Bacteria</taxon>
        <taxon>Pseudomonadati</taxon>
        <taxon>Bacteroidota</taxon>
        <taxon>Chitinophagia</taxon>
        <taxon>Chitinophagales</taxon>
        <taxon>Chitinophagaceae</taxon>
        <taxon>Niastella</taxon>
    </lineage>
</organism>
<sequence>MIPGKLLVLIIFLARSASNIPKLIGPQGNFTLLFAKKASKSPRVNWFPHFNFGFQEKTAGVIIGRYPFDKLAYK</sequence>
<protein>
    <submittedName>
        <fullName evidence="1">Uncharacterized protein</fullName>
    </submittedName>
</protein>
<keyword evidence="2" id="KW-1185">Reference proteome</keyword>
<dbReference type="AlphaFoldDB" id="A0A1V9FH11"/>
<dbReference type="Proteomes" id="UP000192796">
    <property type="component" value="Unassembled WGS sequence"/>
</dbReference>
<gene>
    <name evidence="1" type="ORF">A3860_08455</name>
</gene>
<reference evidence="1 2" key="1">
    <citation type="submission" date="2016-03" db="EMBL/GenBank/DDBJ databases">
        <title>Niastella vici sp. nov., isolated from farmland soil.</title>
        <authorList>
            <person name="Chen L."/>
            <person name="Wang D."/>
            <person name="Yang S."/>
            <person name="Wang G."/>
        </authorList>
    </citation>
    <scope>NUCLEOTIDE SEQUENCE [LARGE SCALE GENOMIC DNA]</scope>
    <source>
        <strain evidence="1 2">DJ57</strain>
    </source>
</reference>
<name>A0A1V9FH11_9BACT</name>
<comment type="caution">
    <text evidence="1">The sequence shown here is derived from an EMBL/GenBank/DDBJ whole genome shotgun (WGS) entry which is preliminary data.</text>
</comment>
<dbReference type="STRING" id="1703345.A3860_08455"/>
<evidence type="ECO:0000313" key="2">
    <source>
        <dbReference type="Proteomes" id="UP000192796"/>
    </source>
</evidence>
<evidence type="ECO:0000313" key="1">
    <source>
        <dbReference type="EMBL" id="OQP57653.1"/>
    </source>
</evidence>